<evidence type="ECO:0000313" key="2">
    <source>
        <dbReference type="EMBL" id="MCY6485767.1"/>
    </source>
</evidence>
<gene>
    <name evidence="2" type="ORF">OW763_15690</name>
</gene>
<evidence type="ECO:0000313" key="3">
    <source>
        <dbReference type="Proteomes" id="UP001078443"/>
    </source>
</evidence>
<evidence type="ECO:0000259" key="1">
    <source>
        <dbReference type="Pfam" id="PF07561"/>
    </source>
</evidence>
<dbReference type="InterPro" id="IPR011437">
    <property type="entry name" value="DUF1540"/>
</dbReference>
<dbReference type="EMBL" id="JAPQER010000010">
    <property type="protein sequence ID" value="MCY6485767.1"/>
    <property type="molecule type" value="Genomic_DNA"/>
</dbReference>
<feature type="domain" description="DUF1540" evidence="1">
    <location>
        <begin position="7"/>
        <end position="49"/>
    </location>
</feature>
<protein>
    <submittedName>
        <fullName evidence="2">DUF1540 domain-containing protein</fullName>
    </submittedName>
</protein>
<reference evidence="2" key="1">
    <citation type="submission" date="2022-12" db="EMBL/GenBank/DDBJ databases">
        <authorList>
            <person name="Wang J."/>
        </authorList>
    </citation>
    <scope>NUCLEOTIDE SEQUENCE</scope>
    <source>
        <strain evidence="2">HY-45-18</strain>
    </source>
</reference>
<dbReference type="RefSeq" id="WP_268042397.1">
    <property type="nucleotide sequence ID" value="NZ_JAPQER010000010.1"/>
</dbReference>
<sequence>MKKNESIACTVGECKNHSNEGQYCALNRIQVTKHGATANTMEQTDCGSFQAK</sequence>
<name>A0ABT4D550_9CLOT</name>
<accession>A0ABT4D550</accession>
<keyword evidence="3" id="KW-1185">Reference proteome</keyword>
<comment type="caution">
    <text evidence="2">The sequence shown here is derived from an EMBL/GenBank/DDBJ whole genome shotgun (WGS) entry which is preliminary data.</text>
</comment>
<proteinExistence type="predicted"/>
<dbReference type="Pfam" id="PF07561">
    <property type="entry name" value="DUF1540"/>
    <property type="match status" value="1"/>
</dbReference>
<organism evidence="2 3">
    <name type="scientific">Clostridium aestuarii</name>
    <dbReference type="NCBI Taxonomy" id="338193"/>
    <lineage>
        <taxon>Bacteria</taxon>
        <taxon>Bacillati</taxon>
        <taxon>Bacillota</taxon>
        <taxon>Clostridia</taxon>
        <taxon>Eubacteriales</taxon>
        <taxon>Clostridiaceae</taxon>
        <taxon>Clostridium</taxon>
    </lineage>
</organism>
<dbReference type="Proteomes" id="UP001078443">
    <property type="component" value="Unassembled WGS sequence"/>
</dbReference>